<sequence>MLFSFPYRLAHILYNAGRLIATIKALNLLGQKNEYKQLPHRHLKRNHSALVHRDEENTMRMFIERFTIVNFIIPSS</sequence>
<proteinExistence type="predicted"/>
<organism evidence="1 2">
    <name type="scientific">Paenibacillus ginsengarvi</name>
    <dbReference type="NCBI Taxonomy" id="400777"/>
    <lineage>
        <taxon>Bacteria</taxon>
        <taxon>Bacillati</taxon>
        <taxon>Bacillota</taxon>
        <taxon>Bacilli</taxon>
        <taxon>Bacillales</taxon>
        <taxon>Paenibacillaceae</taxon>
        <taxon>Paenibacillus</taxon>
    </lineage>
</organism>
<dbReference type="AlphaFoldDB" id="A0A3B0C1G8"/>
<keyword evidence="2" id="KW-1185">Reference proteome</keyword>
<name>A0A3B0C1G8_9BACL</name>
<evidence type="ECO:0000313" key="1">
    <source>
        <dbReference type="EMBL" id="RKN78274.1"/>
    </source>
</evidence>
<evidence type="ECO:0000313" key="2">
    <source>
        <dbReference type="Proteomes" id="UP000282311"/>
    </source>
</evidence>
<comment type="caution">
    <text evidence="1">The sequence shown here is derived from an EMBL/GenBank/DDBJ whole genome shotgun (WGS) entry which is preliminary data.</text>
</comment>
<gene>
    <name evidence="1" type="ORF">D7M11_23495</name>
</gene>
<accession>A0A3B0C1G8</accession>
<protein>
    <submittedName>
        <fullName evidence="1">Uncharacterized protein</fullName>
    </submittedName>
</protein>
<reference evidence="1 2" key="1">
    <citation type="journal article" date="2007" name="Int. J. Syst. Evol. Microbiol.">
        <title>Paenibacillus ginsengarvi sp. nov., isolated from soil from ginseng cultivation.</title>
        <authorList>
            <person name="Yoon M.H."/>
            <person name="Ten L.N."/>
            <person name="Im W.T."/>
        </authorList>
    </citation>
    <scope>NUCLEOTIDE SEQUENCE [LARGE SCALE GENOMIC DNA]</scope>
    <source>
        <strain evidence="1 2">KCTC 13059</strain>
    </source>
</reference>
<dbReference type="EMBL" id="RBAH01000019">
    <property type="protein sequence ID" value="RKN78274.1"/>
    <property type="molecule type" value="Genomic_DNA"/>
</dbReference>
<dbReference type="Proteomes" id="UP000282311">
    <property type="component" value="Unassembled WGS sequence"/>
</dbReference>